<reference evidence="2 3" key="1">
    <citation type="submission" date="2018-09" db="EMBL/GenBank/DDBJ databases">
        <title>Insights into the microbiota of Asian seabass (Lates calcarifer) with tenacibaculosis symptoms and description of sp. nov. Tenacibaculum singaporense.</title>
        <authorList>
            <person name="Miyake S."/>
            <person name="Soh M."/>
            <person name="Azman M.N."/>
            <person name="Ngoh S.Y."/>
            <person name="Orban L."/>
        </authorList>
    </citation>
    <scope>NUCLEOTIDE SEQUENCE [LARGE SCALE GENOMIC DNA]</scope>
    <source>
        <strain evidence="2 3">DSM 106434</strain>
    </source>
</reference>
<protein>
    <submittedName>
        <fullName evidence="2">Uncharacterized protein</fullName>
    </submittedName>
</protein>
<sequence length="60" mass="7163">MKKIMLLLGILMLIICSFFLYKSIKSFSLENNDWVYTIIYGLLELALIYYLFNNFIKSNK</sequence>
<dbReference type="AlphaFoldDB" id="A0A3Q8RM85"/>
<accession>A0A3Q8RM85</accession>
<feature type="transmembrane region" description="Helical" evidence="1">
    <location>
        <begin position="5"/>
        <end position="22"/>
    </location>
</feature>
<dbReference type="Proteomes" id="UP000274593">
    <property type="component" value="Chromosome"/>
</dbReference>
<keyword evidence="3" id="KW-1185">Reference proteome</keyword>
<evidence type="ECO:0000256" key="1">
    <source>
        <dbReference type="SAM" id="Phobius"/>
    </source>
</evidence>
<dbReference type="KEGG" id="tsig:D6T69_04480"/>
<proteinExistence type="predicted"/>
<keyword evidence="1" id="KW-0812">Transmembrane</keyword>
<feature type="transmembrane region" description="Helical" evidence="1">
    <location>
        <begin position="34"/>
        <end position="52"/>
    </location>
</feature>
<name>A0A3Q8RM85_9FLAO</name>
<dbReference type="EMBL" id="CP032548">
    <property type="protein sequence ID" value="AZJ34818.1"/>
    <property type="molecule type" value="Genomic_DNA"/>
</dbReference>
<keyword evidence="1" id="KW-0472">Membrane</keyword>
<evidence type="ECO:0000313" key="3">
    <source>
        <dbReference type="Proteomes" id="UP000274593"/>
    </source>
</evidence>
<gene>
    <name evidence="2" type="ORF">D6T69_04480</name>
</gene>
<organism evidence="2 3">
    <name type="scientific">Tenacibaculum singaporense</name>
    <dbReference type="NCBI Taxonomy" id="2358479"/>
    <lineage>
        <taxon>Bacteria</taxon>
        <taxon>Pseudomonadati</taxon>
        <taxon>Bacteroidota</taxon>
        <taxon>Flavobacteriia</taxon>
        <taxon>Flavobacteriales</taxon>
        <taxon>Flavobacteriaceae</taxon>
        <taxon>Tenacibaculum</taxon>
    </lineage>
</organism>
<evidence type="ECO:0000313" key="2">
    <source>
        <dbReference type="EMBL" id="AZJ34818.1"/>
    </source>
</evidence>
<keyword evidence="1" id="KW-1133">Transmembrane helix</keyword>